<dbReference type="Proteomes" id="UP001433268">
    <property type="component" value="Unassembled WGS sequence"/>
</dbReference>
<evidence type="ECO:0000313" key="2">
    <source>
        <dbReference type="Proteomes" id="UP001433268"/>
    </source>
</evidence>
<reference evidence="1 2" key="1">
    <citation type="submission" date="2023-01" db="EMBL/GenBank/DDBJ databases">
        <title>Analysis of 21 Apiospora genomes using comparative genomics revels a genus with tremendous synthesis potential of carbohydrate active enzymes and secondary metabolites.</title>
        <authorList>
            <person name="Sorensen T."/>
        </authorList>
    </citation>
    <scope>NUCLEOTIDE SEQUENCE [LARGE SCALE GENOMIC DNA]</scope>
    <source>
        <strain evidence="1 2">CBS 114990</strain>
    </source>
</reference>
<organism evidence="1 2">
    <name type="scientific">Apiospora hydei</name>
    <dbReference type="NCBI Taxonomy" id="1337664"/>
    <lineage>
        <taxon>Eukaryota</taxon>
        <taxon>Fungi</taxon>
        <taxon>Dikarya</taxon>
        <taxon>Ascomycota</taxon>
        <taxon>Pezizomycotina</taxon>
        <taxon>Sordariomycetes</taxon>
        <taxon>Xylariomycetidae</taxon>
        <taxon>Amphisphaeriales</taxon>
        <taxon>Apiosporaceae</taxon>
        <taxon>Apiospora</taxon>
    </lineage>
</organism>
<comment type="caution">
    <text evidence="1">The sequence shown here is derived from an EMBL/GenBank/DDBJ whole genome shotgun (WGS) entry which is preliminary data.</text>
</comment>
<name>A0ABR1V585_9PEZI</name>
<sequence length="110" mass="12541">MILDKVVVVKERKKDPPVHPDEQDSLPIHLAEVAIATRYHLSKVPSSKRERPKIRRQMTLETGRAIGIPQRSKPPAQYIVAARYNRYSLSGTQMPEVYHDVVPALLDFEA</sequence>
<evidence type="ECO:0000313" key="1">
    <source>
        <dbReference type="EMBL" id="KAK8065209.1"/>
    </source>
</evidence>
<keyword evidence="2" id="KW-1185">Reference proteome</keyword>
<proteinExistence type="predicted"/>
<gene>
    <name evidence="1" type="ORF">PG997_011956</name>
</gene>
<accession>A0ABR1V585</accession>
<dbReference type="GeneID" id="92049331"/>
<dbReference type="EMBL" id="JAQQWN010000009">
    <property type="protein sequence ID" value="KAK8065209.1"/>
    <property type="molecule type" value="Genomic_DNA"/>
</dbReference>
<protein>
    <submittedName>
        <fullName evidence="1">Uncharacterized protein</fullName>
    </submittedName>
</protein>
<dbReference type="RefSeq" id="XP_066661963.1">
    <property type="nucleotide sequence ID" value="XM_066816271.1"/>
</dbReference>